<dbReference type="Gene3D" id="3.40.190.10">
    <property type="entry name" value="Periplasmic binding protein-like II"/>
    <property type="match status" value="1"/>
</dbReference>
<feature type="compositionally biased region" description="Polar residues" evidence="4">
    <location>
        <begin position="8"/>
        <end position="17"/>
    </location>
</feature>
<feature type="domain" description="Solute-binding protein family 5" evidence="5">
    <location>
        <begin position="115"/>
        <end position="478"/>
    </location>
</feature>
<dbReference type="GO" id="GO:0015833">
    <property type="term" value="P:peptide transport"/>
    <property type="evidence" value="ECO:0007669"/>
    <property type="project" value="TreeGrafter"/>
</dbReference>
<reference evidence="6 7" key="1">
    <citation type="submission" date="2019-01" db="EMBL/GenBank/DDBJ databases">
        <title>Genome sequences of Streptomyces and Rhizobium isolates collected from root and soil.</title>
        <authorList>
            <person name="Chhettri S."/>
            <person name="Sevigny J.L."/>
            <person name="Sen A."/>
            <person name="Ennis N."/>
            <person name="Tisa L."/>
        </authorList>
    </citation>
    <scope>NUCLEOTIDE SEQUENCE [LARGE SCALE GENOMIC DNA]</scope>
    <source>
        <strain evidence="6 7">San01</strain>
    </source>
</reference>
<dbReference type="PIRSF" id="PIRSF002741">
    <property type="entry name" value="MppA"/>
    <property type="match status" value="1"/>
</dbReference>
<evidence type="ECO:0000256" key="2">
    <source>
        <dbReference type="ARBA" id="ARBA00022448"/>
    </source>
</evidence>
<dbReference type="AlphaFoldDB" id="A0A437PNQ5"/>
<dbReference type="GO" id="GO:0042597">
    <property type="term" value="C:periplasmic space"/>
    <property type="evidence" value="ECO:0007669"/>
    <property type="project" value="UniProtKB-ARBA"/>
</dbReference>
<keyword evidence="7" id="KW-1185">Reference proteome</keyword>
<dbReference type="InterPro" id="IPR000914">
    <property type="entry name" value="SBP_5_dom"/>
</dbReference>
<dbReference type="Gene3D" id="3.10.105.10">
    <property type="entry name" value="Dipeptide-binding Protein, Domain 3"/>
    <property type="match status" value="1"/>
</dbReference>
<gene>
    <name evidence="6" type="ORF">EOT10_16395</name>
</gene>
<keyword evidence="3" id="KW-0732">Signal</keyword>
<evidence type="ECO:0000256" key="3">
    <source>
        <dbReference type="ARBA" id="ARBA00022729"/>
    </source>
</evidence>
<dbReference type="GO" id="GO:1904680">
    <property type="term" value="F:peptide transmembrane transporter activity"/>
    <property type="evidence" value="ECO:0007669"/>
    <property type="project" value="TreeGrafter"/>
</dbReference>
<dbReference type="Proteomes" id="UP000283128">
    <property type="component" value="Unassembled WGS sequence"/>
</dbReference>
<evidence type="ECO:0000313" key="6">
    <source>
        <dbReference type="EMBL" id="RVU23664.1"/>
    </source>
</evidence>
<dbReference type="Pfam" id="PF00496">
    <property type="entry name" value="SBP_bac_5"/>
    <property type="match status" value="1"/>
</dbReference>
<dbReference type="PANTHER" id="PTHR30290:SF9">
    <property type="entry name" value="OLIGOPEPTIDE-BINDING PROTEIN APPA"/>
    <property type="match status" value="1"/>
</dbReference>
<evidence type="ECO:0000259" key="5">
    <source>
        <dbReference type="Pfam" id="PF00496"/>
    </source>
</evidence>
<dbReference type="PANTHER" id="PTHR30290">
    <property type="entry name" value="PERIPLASMIC BINDING COMPONENT OF ABC TRANSPORTER"/>
    <property type="match status" value="1"/>
</dbReference>
<evidence type="ECO:0000256" key="4">
    <source>
        <dbReference type="SAM" id="MobiDB-lite"/>
    </source>
</evidence>
<dbReference type="GO" id="GO:0043190">
    <property type="term" value="C:ATP-binding cassette (ABC) transporter complex"/>
    <property type="evidence" value="ECO:0007669"/>
    <property type="project" value="InterPro"/>
</dbReference>
<sequence>MGPRNPHRSTLTRSCAMNSPHPRGRTAAFAVVAATLVLAGCSGGGGGTTGTDAAKSSDALTTFTPKGSGSVDKITWNVFQGEPQTVDPFQSADYTPNMINSNMCETLLAQTPDFKIKPNLATSYTNPDPKTWVYKLRSGVTFWDGSPMTVDDVVWSMRHNMTDKSSFYGYLYANVASVTKSGTAEVTVKLKKPDYLFNDELASYAGVVVQKKFYEQHGKKVGTPGVGVMCTGPYKFAKWTRGQSITASRYDGYWNKSLPLKVKNIDFTFLTDDSAITSGLLSGQIDGTYGPPMAGLSQLRASSAGKLYSGPAPLAVTLVVANHKGAMGNADVRKALQMAIDWKGIGKQVYGGEGTPASLQTVPAVYGFAKDGLTPYADSVKTDGTAKIDAAKKLLAGVPADVKSKQISLVVPQQAETQQLGVGIKDAADKIGLKFKLDVVPATGYSNYLYDPATRGSTDLLYTQFWPNIPNPLDWLGLTAVTGGTFNQSGYKGIDGLYAKAVGTKDESARSKLVVQMETKLHDEMNPMFSGIQLTNDVWLGSKITGAPAAFDYVYYPWAAHLTGSAK</sequence>
<dbReference type="OrthoDB" id="5243526at2"/>
<comment type="caution">
    <text evidence="6">The sequence shown here is derived from an EMBL/GenBank/DDBJ whole genome shotgun (WGS) entry which is preliminary data.</text>
</comment>
<dbReference type="InterPro" id="IPR030678">
    <property type="entry name" value="Peptide/Ni-bd"/>
</dbReference>
<accession>A0A437PNQ5</accession>
<dbReference type="InterPro" id="IPR039424">
    <property type="entry name" value="SBP_5"/>
</dbReference>
<feature type="region of interest" description="Disordered" evidence="4">
    <location>
        <begin position="1"/>
        <end position="22"/>
    </location>
</feature>
<dbReference type="CDD" id="cd00995">
    <property type="entry name" value="PBP2_NikA_DppA_OppA_like"/>
    <property type="match status" value="1"/>
</dbReference>
<dbReference type="SUPFAM" id="SSF53850">
    <property type="entry name" value="Periplasmic binding protein-like II"/>
    <property type="match status" value="1"/>
</dbReference>
<evidence type="ECO:0000313" key="7">
    <source>
        <dbReference type="Proteomes" id="UP000283128"/>
    </source>
</evidence>
<protein>
    <submittedName>
        <fullName evidence="6">ABC transporter substrate-binding protein</fullName>
    </submittedName>
</protein>
<name>A0A437PNQ5_9ACTN</name>
<comment type="similarity">
    <text evidence="1">Belongs to the bacterial solute-binding protein 5 family.</text>
</comment>
<proteinExistence type="inferred from homology"/>
<evidence type="ECO:0000256" key="1">
    <source>
        <dbReference type="ARBA" id="ARBA00005695"/>
    </source>
</evidence>
<organism evidence="6 7">
    <name type="scientific">Streptomyces antnestii</name>
    <dbReference type="NCBI Taxonomy" id="2494256"/>
    <lineage>
        <taxon>Bacteria</taxon>
        <taxon>Bacillati</taxon>
        <taxon>Actinomycetota</taxon>
        <taxon>Actinomycetes</taxon>
        <taxon>Kitasatosporales</taxon>
        <taxon>Streptomycetaceae</taxon>
        <taxon>Streptomyces</taxon>
    </lineage>
</organism>
<dbReference type="EMBL" id="RZYA01000007">
    <property type="protein sequence ID" value="RVU23664.1"/>
    <property type="molecule type" value="Genomic_DNA"/>
</dbReference>
<keyword evidence="2" id="KW-0813">Transport</keyword>